<dbReference type="GO" id="GO:0006260">
    <property type="term" value="P:DNA replication"/>
    <property type="evidence" value="ECO:0007669"/>
    <property type="project" value="InterPro"/>
</dbReference>
<dbReference type="PANTHER" id="PTHR10302">
    <property type="entry name" value="SINGLE-STRANDED DNA-BINDING PROTEIN"/>
    <property type="match status" value="1"/>
</dbReference>
<feature type="region of interest" description="Disordered" evidence="3">
    <location>
        <begin position="122"/>
        <end position="141"/>
    </location>
</feature>
<gene>
    <name evidence="4" type="ORF">D9V37_07515</name>
</gene>
<dbReference type="InterPro" id="IPR000424">
    <property type="entry name" value="Primosome_PriB/ssb"/>
</dbReference>
<comment type="caution">
    <text evidence="4">The sequence shown here is derived from an EMBL/GenBank/DDBJ whole genome shotgun (WGS) entry which is preliminary data.</text>
</comment>
<dbReference type="PROSITE" id="PS50935">
    <property type="entry name" value="SSB"/>
    <property type="match status" value="1"/>
</dbReference>
<evidence type="ECO:0000313" key="4">
    <source>
        <dbReference type="EMBL" id="RLV49750.1"/>
    </source>
</evidence>
<dbReference type="GO" id="GO:0003697">
    <property type="term" value="F:single-stranded DNA binding"/>
    <property type="evidence" value="ECO:0007669"/>
    <property type="project" value="InterPro"/>
</dbReference>
<dbReference type="RefSeq" id="WP_121805515.1">
    <property type="nucleotide sequence ID" value="NZ_RDBE01000006.1"/>
</dbReference>
<keyword evidence="5" id="KW-1185">Reference proteome</keyword>
<dbReference type="PIRSF" id="PIRSF002070">
    <property type="entry name" value="SSB"/>
    <property type="match status" value="1"/>
</dbReference>
<reference evidence="4 5" key="1">
    <citation type="submission" date="2018-10" db="EMBL/GenBank/DDBJ databases">
        <title>Marmoricola sp. 4Q3S-7 whole genome shotgun sequence.</title>
        <authorList>
            <person name="Li F."/>
        </authorList>
    </citation>
    <scope>NUCLEOTIDE SEQUENCE [LARGE SCALE GENOMIC DNA]</scope>
    <source>
        <strain evidence="4 5">4Q3S-7</strain>
    </source>
</reference>
<dbReference type="InterPro" id="IPR012340">
    <property type="entry name" value="NA-bd_OB-fold"/>
</dbReference>
<keyword evidence="1 2" id="KW-0238">DNA-binding</keyword>
<dbReference type="OrthoDB" id="4427276at2"/>
<dbReference type="Gene3D" id="2.40.50.140">
    <property type="entry name" value="Nucleic acid-binding proteins"/>
    <property type="match status" value="1"/>
</dbReference>
<accession>A0A3L8P337</accession>
<sequence>MNESTVTLQGWVGSEVRERDANGVPVASFRLACTPRYLKEGTWTDGPTSWFTINAWRGLAHNVVESVHKGDAVFVEGRIRADTWQRDGLPDSTTLVVDARVLGHDLNRGVCSFVRPVRGTVTEEQAAEPTRGPEQPVQEVA</sequence>
<dbReference type="EMBL" id="RDBE01000006">
    <property type="protein sequence ID" value="RLV49750.1"/>
    <property type="molecule type" value="Genomic_DNA"/>
</dbReference>
<dbReference type="Pfam" id="PF00436">
    <property type="entry name" value="SSB"/>
    <property type="match status" value="1"/>
</dbReference>
<dbReference type="PANTHER" id="PTHR10302:SF0">
    <property type="entry name" value="SINGLE-STRANDED DNA-BINDING PROTEIN, MITOCHONDRIAL"/>
    <property type="match status" value="1"/>
</dbReference>
<dbReference type="GO" id="GO:0009295">
    <property type="term" value="C:nucleoid"/>
    <property type="evidence" value="ECO:0007669"/>
    <property type="project" value="TreeGrafter"/>
</dbReference>
<dbReference type="CDD" id="cd04496">
    <property type="entry name" value="SSB_OBF"/>
    <property type="match status" value="1"/>
</dbReference>
<protein>
    <recommendedName>
        <fullName evidence="2">Single-stranded DNA-binding protein</fullName>
    </recommendedName>
</protein>
<name>A0A3L8P337_9ACTN</name>
<dbReference type="SUPFAM" id="SSF50249">
    <property type="entry name" value="Nucleic acid-binding proteins"/>
    <property type="match status" value="1"/>
</dbReference>
<organism evidence="4 5">
    <name type="scientific">Nocardioides mangrovicus</name>
    <dbReference type="NCBI Taxonomy" id="2478913"/>
    <lineage>
        <taxon>Bacteria</taxon>
        <taxon>Bacillati</taxon>
        <taxon>Actinomycetota</taxon>
        <taxon>Actinomycetes</taxon>
        <taxon>Propionibacteriales</taxon>
        <taxon>Nocardioidaceae</taxon>
        <taxon>Nocardioides</taxon>
    </lineage>
</organism>
<evidence type="ECO:0000256" key="1">
    <source>
        <dbReference type="ARBA" id="ARBA00023125"/>
    </source>
</evidence>
<dbReference type="InterPro" id="IPR011344">
    <property type="entry name" value="ssDNA-bd"/>
</dbReference>
<dbReference type="AlphaFoldDB" id="A0A3L8P337"/>
<evidence type="ECO:0000256" key="3">
    <source>
        <dbReference type="SAM" id="MobiDB-lite"/>
    </source>
</evidence>
<evidence type="ECO:0000256" key="2">
    <source>
        <dbReference type="PIRNR" id="PIRNR002070"/>
    </source>
</evidence>
<dbReference type="Proteomes" id="UP000281708">
    <property type="component" value="Unassembled WGS sequence"/>
</dbReference>
<proteinExistence type="predicted"/>
<evidence type="ECO:0000313" key="5">
    <source>
        <dbReference type="Proteomes" id="UP000281708"/>
    </source>
</evidence>